<reference evidence="1" key="1">
    <citation type="submission" date="2023-10" db="EMBL/GenBank/DDBJ databases">
        <authorList>
            <person name="Chen Y."/>
            <person name="Shah S."/>
            <person name="Dougan E. K."/>
            <person name="Thang M."/>
            <person name="Chan C."/>
        </authorList>
    </citation>
    <scope>NUCLEOTIDE SEQUENCE [LARGE SCALE GENOMIC DNA]</scope>
</reference>
<dbReference type="Gene3D" id="3.40.50.150">
    <property type="entry name" value="Vaccinia Virus protein VP39"/>
    <property type="match status" value="1"/>
</dbReference>
<proteinExistence type="predicted"/>
<keyword evidence="2" id="KW-1185">Reference proteome</keyword>
<evidence type="ECO:0008006" key="3">
    <source>
        <dbReference type="Google" id="ProtNLM"/>
    </source>
</evidence>
<accession>A0ABN9VY26</accession>
<dbReference type="SUPFAM" id="SSF53335">
    <property type="entry name" value="S-adenosyl-L-methionine-dependent methyltransferases"/>
    <property type="match status" value="1"/>
</dbReference>
<dbReference type="Proteomes" id="UP001189429">
    <property type="component" value="Unassembled WGS sequence"/>
</dbReference>
<protein>
    <recommendedName>
        <fullName evidence="3">Methyltransferase type 11 domain-containing protein</fullName>
    </recommendedName>
</protein>
<sequence>MAAAPRRTRALCIALGVAPRAPAALSEVDCWAGLPGRPKAWHLACCELGGWQDCWTEELTQELCCNHSAAPGERPSDGAVPEMSAEEGLEAVREFLGFSGKELQLLLAGLRGLSAGAAPSDAWRCRGCEAAGGRPDEGGSPERLAGGPARRLRCYTPWDCAQEAYARWHLRGWDTGLLPIRHPWFSEESDPHFAMGMKMREDNDGWSPKGHERTFERVQLADWLQQTSEFIRGAESELPGPRRCLEWDASTYSRRYFKGFCDFLDMVMFEDKEPRSEPRDPEGSLEYRVDLHEADRIIAPGSIAVSICVQVFEHLQHPAAAMEQLFRLTAPGGWVVWSAPLFSMVHGDPHDYWRFTPNGAMLLAREGGFQIFGVNAPGSLRELSGYFVGINAPYWSQEALLQHTDSKWPLQVYMLLRRPPSA</sequence>
<comment type="caution">
    <text evidence="1">The sequence shown here is derived from an EMBL/GenBank/DDBJ whole genome shotgun (WGS) entry which is preliminary data.</text>
</comment>
<name>A0ABN9VY26_9DINO</name>
<dbReference type="InterPro" id="IPR029063">
    <property type="entry name" value="SAM-dependent_MTases_sf"/>
</dbReference>
<dbReference type="EMBL" id="CAUYUJ010017726">
    <property type="protein sequence ID" value="CAK0877296.1"/>
    <property type="molecule type" value="Genomic_DNA"/>
</dbReference>
<evidence type="ECO:0000313" key="2">
    <source>
        <dbReference type="Proteomes" id="UP001189429"/>
    </source>
</evidence>
<organism evidence="1 2">
    <name type="scientific">Prorocentrum cordatum</name>
    <dbReference type="NCBI Taxonomy" id="2364126"/>
    <lineage>
        <taxon>Eukaryota</taxon>
        <taxon>Sar</taxon>
        <taxon>Alveolata</taxon>
        <taxon>Dinophyceae</taxon>
        <taxon>Prorocentrales</taxon>
        <taxon>Prorocentraceae</taxon>
        <taxon>Prorocentrum</taxon>
    </lineage>
</organism>
<dbReference type="Pfam" id="PF13489">
    <property type="entry name" value="Methyltransf_23"/>
    <property type="match status" value="1"/>
</dbReference>
<evidence type="ECO:0000313" key="1">
    <source>
        <dbReference type="EMBL" id="CAK0877296.1"/>
    </source>
</evidence>
<gene>
    <name evidence="1" type="ORF">PCOR1329_LOCUS61403</name>
</gene>